<evidence type="ECO:0000313" key="2">
    <source>
        <dbReference type="EMBL" id="KAJ8961201.1"/>
    </source>
</evidence>
<evidence type="ECO:0000313" key="3">
    <source>
        <dbReference type="Proteomes" id="UP001162162"/>
    </source>
</evidence>
<comment type="caution">
    <text evidence="2">The sequence shown here is derived from an EMBL/GenBank/DDBJ whole genome shotgun (WGS) entry which is preliminary data.</text>
</comment>
<evidence type="ECO:0000256" key="1">
    <source>
        <dbReference type="SAM" id="MobiDB-lite"/>
    </source>
</evidence>
<accession>A0AAV8ZB96</accession>
<reference evidence="2" key="1">
    <citation type="journal article" date="2023" name="Insect Mol. Biol.">
        <title>Genome sequencing provides insights into the evolution of gene families encoding plant cell wall-degrading enzymes in longhorned beetles.</title>
        <authorList>
            <person name="Shin N.R."/>
            <person name="Okamura Y."/>
            <person name="Kirsch R."/>
            <person name="Pauchet Y."/>
        </authorList>
    </citation>
    <scope>NUCLEOTIDE SEQUENCE</scope>
    <source>
        <strain evidence="2">AMC_N1</strain>
    </source>
</reference>
<feature type="region of interest" description="Disordered" evidence="1">
    <location>
        <begin position="88"/>
        <end position="114"/>
    </location>
</feature>
<dbReference type="Proteomes" id="UP001162162">
    <property type="component" value="Unassembled WGS sequence"/>
</dbReference>
<sequence length="114" mass="13710">MDFFRRFFGSSGSNRVYDDNYHHDHDDGIDRTFEQPNEDIRTRGFQVFSDPLQMHQYFEHQMNEILKVFGFHGFDNAEFNNIPIIEEGKHSEEHSGDLRDQFLKRGYEYPKKTN</sequence>
<keyword evidence="3" id="KW-1185">Reference proteome</keyword>
<organism evidence="2 3">
    <name type="scientific">Aromia moschata</name>
    <dbReference type="NCBI Taxonomy" id="1265417"/>
    <lineage>
        <taxon>Eukaryota</taxon>
        <taxon>Metazoa</taxon>
        <taxon>Ecdysozoa</taxon>
        <taxon>Arthropoda</taxon>
        <taxon>Hexapoda</taxon>
        <taxon>Insecta</taxon>
        <taxon>Pterygota</taxon>
        <taxon>Neoptera</taxon>
        <taxon>Endopterygota</taxon>
        <taxon>Coleoptera</taxon>
        <taxon>Polyphaga</taxon>
        <taxon>Cucujiformia</taxon>
        <taxon>Chrysomeloidea</taxon>
        <taxon>Cerambycidae</taxon>
        <taxon>Cerambycinae</taxon>
        <taxon>Callichromatini</taxon>
        <taxon>Aromia</taxon>
    </lineage>
</organism>
<dbReference type="EMBL" id="JAPWTK010000006">
    <property type="protein sequence ID" value="KAJ8961201.1"/>
    <property type="molecule type" value="Genomic_DNA"/>
</dbReference>
<name>A0AAV8ZB96_9CUCU</name>
<protein>
    <submittedName>
        <fullName evidence="2">Uncharacterized protein</fullName>
    </submittedName>
</protein>
<gene>
    <name evidence="2" type="ORF">NQ318_008884</name>
</gene>
<dbReference type="AlphaFoldDB" id="A0AAV8ZB96"/>
<proteinExistence type="predicted"/>